<evidence type="ECO:0000313" key="1">
    <source>
        <dbReference type="EMBL" id="CAG8760877.1"/>
    </source>
</evidence>
<keyword evidence="2" id="KW-1185">Reference proteome</keyword>
<proteinExistence type="predicted"/>
<feature type="non-terminal residue" evidence="1">
    <location>
        <position position="91"/>
    </location>
</feature>
<sequence length="91" mass="10717">MSLENKPVKELKKPLQQKLETVLSKPHSKQWQQKLTRDITSQAYDSYLGITCHWISEEFKMYDFTLSVTKIGEYKTAYNIVSTIELVLEEF</sequence>
<gene>
    <name evidence="1" type="ORF">DHETER_LOCUS15249</name>
</gene>
<comment type="caution">
    <text evidence="1">The sequence shown here is derived from an EMBL/GenBank/DDBJ whole genome shotgun (WGS) entry which is preliminary data.</text>
</comment>
<protein>
    <submittedName>
        <fullName evidence="1">1417_t:CDS:1</fullName>
    </submittedName>
</protein>
<organism evidence="1 2">
    <name type="scientific">Dentiscutata heterogama</name>
    <dbReference type="NCBI Taxonomy" id="1316150"/>
    <lineage>
        <taxon>Eukaryota</taxon>
        <taxon>Fungi</taxon>
        <taxon>Fungi incertae sedis</taxon>
        <taxon>Mucoromycota</taxon>
        <taxon>Glomeromycotina</taxon>
        <taxon>Glomeromycetes</taxon>
        <taxon>Diversisporales</taxon>
        <taxon>Gigasporaceae</taxon>
        <taxon>Dentiscutata</taxon>
    </lineage>
</organism>
<dbReference type="Proteomes" id="UP000789702">
    <property type="component" value="Unassembled WGS sequence"/>
</dbReference>
<evidence type="ECO:0000313" key="2">
    <source>
        <dbReference type="Proteomes" id="UP000789702"/>
    </source>
</evidence>
<dbReference type="EMBL" id="CAJVPU010051219">
    <property type="protein sequence ID" value="CAG8760877.1"/>
    <property type="molecule type" value="Genomic_DNA"/>
</dbReference>
<reference evidence="1" key="1">
    <citation type="submission" date="2021-06" db="EMBL/GenBank/DDBJ databases">
        <authorList>
            <person name="Kallberg Y."/>
            <person name="Tangrot J."/>
            <person name="Rosling A."/>
        </authorList>
    </citation>
    <scope>NUCLEOTIDE SEQUENCE</scope>
    <source>
        <strain evidence="1">IL203A</strain>
    </source>
</reference>
<name>A0ACA9QPI3_9GLOM</name>
<accession>A0ACA9QPI3</accession>